<dbReference type="InterPro" id="IPR005493">
    <property type="entry name" value="RraA/RraA-like"/>
</dbReference>
<evidence type="ECO:0000256" key="5">
    <source>
        <dbReference type="PIRSR" id="PIRSR605493-1"/>
    </source>
</evidence>
<dbReference type="CDD" id="cd16841">
    <property type="entry name" value="RraA_family"/>
    <property type="match status" value="1"/>
</dbReference>
<dbReference type="AlphaFoldDB" id="A0A840YMJ0"/>
<dbReference type="GO" id="GO:0046872">
    <property type="term" value="F:metal ion binding"/>
    <property type="evidence" value="ECO:0007669"/>
    <property type="project" value="UniProtKB-KW"/>
</dbReference>
<protein>
    <recommendedName>
        <fullName evidence="2">Putative 4-hydroxy-4-methyl-2-oxoglutarate aldolase</fullName>
    </recommendedName>
    <alternativeName>
        <fullName evidence="3">Regulator of ribonuclease activity homolog</fullName>
    </alternativeName>
    <alternativeName>
        <fullName evidence="4">RraA-like protein</fullName>
    </alternativeName>
</protein>
<evidence type="ECO:0000256" key="4">
    <source>
        <dbReference type="ARBA" id="ARBA00030169"/>
    </source>
</evidence>
<comment type="caution">
    <text evidence="6">The sequence shown here is derived from an EMBL/GenBank/DDBJ whole genome shotgun (WGS) entry which is preliminary data.</text>
</comment>
<keyword evidence="5" id="KW-0460">Magnesium</keyword>
<organism evidence="6 7">
    <name type="scientific">Muricoccus pecuniae</name>
    <dbReference type="NCBI Taxonomy" id="693023"/>
    <lineage>
        <taxon>Bacteria</taxon>
        <taxon>Pseudomonadati</taxon>
        <taxon>Pseudomonadota</taxon>
        <taxon>Alphaproteobacteria</taxon>
        <taxon>Acetobacterales</taxon>
        <taxon>Roseomonadaceae</taxon>
        <taxon>Muricoccus</taxon>
    </lineage>
</organism>
<dbReference type="PANTHER" id="PTHR33254">
    <property type="entry name" value="4-HYDROXY-4-METHYL-2-OXOGLUTARATE ALDOLASE 3-RELATED"/>
    <property type="match status" value="1"/>
</dbReference>
<evidence type="ECO:0000313" key="7">
    <source>
        <dbReference type="Proteomes" id="UP000580654"/>
    </source>
</evidence>
<sequence>MAIGFRILKRTRQVDADLVAKFRDLPVANVSDCMSRMTAGGARLRPMHTPGVVMSGPAVTVKSRPGDNLMIHKAMDVAQPGDVIVVDAGGDVTNALIGEIMLGAMAKKGLGGIVLNGAIRDSGAIRAQAFPVYAAGVTHRGPYKDGPGEINVSIAIDGMVIEPGDLIIGDDDGLLCVPIDEAEAISVAAAAKLASEKKQIAAIADGTRDPAWVDKILRARGCEGLD</sequence>
<feature type="binding site" evidence="5">
    <location>
        <position position="121"/>
    </location>
    <ligand>
        <name>Mg(2+)</name>
        <dbReference type="ChEBI" id="CHEBI:18420"/>
    </ligand>
</feature>
<dbReference type="PANTHER" id="PTHR33254:SF4">
    <property type="entry name" value="4-HYDROXY-4-METHYL-2-OXOGLUTARATE ALDOLASE 3-RELATED"/>
    <property type="match status" value="1"/>
</dbReference>
<evidence type="ECO:0000313" key="6">
    <source>
        <dbReference type="EMBL" id="MBB5696612.1"/>
    </source>
</evidence>
<proteinExistence type="predicted"/>
<reference evidence="6 7" key="1">
    <citation type="submission" date="2020-08" db="EMBL/GenBank/DDBJ databases">
        <title>Genomic Encyclopedia of Type Strains, Phase IV (KMG-IV): sequencing the most valuable type-strain genomes for metagenomic binning, comparative biology and taxonomic classification.</title>
        <authorList>
            <person name="Goeker M."/>
        </authorList>
    </citation>
    <scope>NUCLEOTIDE SEQUENCE [LARGE SCALE GENOMIC DNA]</scope>
    <source>
        <strain evidence="6 7">DSM 25622</strain>
    </source>
</reference>
<evidence type="ECO:0000256" key="1">
    <source>
        <dbReference type="ARBA" id="ARBA00001968"/>
    </source>
</evidence>
<name>A0A840YMJ0_9PROT</name>
<feature type="binding site" evidence="5">
    <location>
        <position position="120"/>
    </location>
    <ligand>
        <name>substrate</name>
    </ligand>
</feature>
<dbReference type="Gene3D" id="3.50.30.40">
    <property type="entry name" value="Ribonuclease E inhibitor RraA/RraA-like"/>
    <property type="match status" value="1"/>
</dbReference>
<dbReference type="RefSeq" id="WP_184522191.1">
    <property type="nucleotide sequence ID" value="NZ_JACIJD010000065.1"/>
</dbReference>
<dbReference type="InterPro" id="IPR036704">
    <property type="entry name" value="RraA/RraA-like_sf"/>
</dbReference>
<dbReference type="Pfam" id="PF03737">
    <property type="entry name" value="RraA-like"/>
    <property type="match status" value="1"/>
</dbReference>
<gene>
    <name evidence="6" type="ORF">FHS87_004686</name>
</gene>
<dbReference type="SUPFAM" id="SSF89562">
    <property type="entry name" value="RraA-like"/>
    <property type="match status" value="1"/>
</dbReference>
<dbReference type="Proteomes" id="UP000580654">
    <property type="component" value="Unassembled WGS sequence"/>
</dbReference>
<evidence type="ECO:0000256" key="2">
    <source>
        <dbReference type="ARBA" id="ARBA00016549"/>
    </source>
</evidence>
<comment type="cofactor">
    <cofactor evidence="5">
        <name>Mg(2+)</name>
        <dbReference type="ChEBI" id="CHEBI:18420"/>
    </cofactor>
</comment>
<dbReference type="NCBIfam" id="NF004850">
    <property type="entry name" value="PRK06201.1"/>
    <property type="match status" value="1"/>
</dbReference>
<keyword evidence="7" id="KW-1185">Reference proteome</keyword>
<comment type="cofactor">
    <cofactor evidence="1">
        <name>a divalent metal cation</name>
        <dbReference type="ChEBI" id="CHEBI:60240"/>
    </cofactor>
</comment>
<keyword evidence="5" id="KW-0479">Metal-binding</keyword>
<accession>A0A840YMJ0</accession>
<feature type="binding site" evidence="5">
    <location>
        <begin position="98"/>
        <end position="101"/>
    </location>
    <ligand>
        <name>substrate</name>
    </ligand>
</feature>
<evidence type="ECO:0000256" key="3">
    <source>
        <dbReference type="ARBA" id="ARBA00029596"/>
    </source>
</evidence>
<dbReference type="EMBL" id="JACIJD010000065">
    <property type="protein sequence ID" value="MBB5696612.1"/>
    <property type="molecule type" value="Genomic_DNA"/>
</dbReference>